<dbReference type="EMBL" id="BAABEZ010000024">
    <property type="protein sequence ID" value="GAA4457581.1"/>
    <property type="molecule type" value="Genomic_DNA"/>
</dbReference>
<sequence length="108" mass="12813">MTLIELIDYLLNPERLENLYEEENLNTESDAIIIYMKYALDLECDVVLFEMEETEDEIIFEKDGIQYFQLFPVEYAIELIESDLDLKGKGYSNLEIAERLLEYRVKDA</sequence>
<organism evidence="1 2">
    <name type="scientific">Rurimicrobium arvi</name>
    <dbReference type="NCBI Taxonomy" id="2049916"/>
    <lineage>
        <taxon>Bacteria</taxon>
        <taxon>Pseudomonadati</taxon>
        <taxon>Bacteroidota</taxon>
        <taxon>Chitinophagia</taxon>
        <taxon>Chitinophagales</taxon>
        <taxon>Chitinophagaceae</taxon>
        <taxon>Rurimicrobium</taxon>
    </lineage>
</organism>
<evidence type="ECO:0000313" key="2">
    <source>
        <dbReference type="Proteomes" id="UP001501410"/>
    </source>
</evidence>
<keyword evidence="2" id="KW-1185">Reference proteome</keyword>
<dbReference type="Proteomes" id="UP001501410">
    <property type="component" value="Unassembled WGS sequence"/>
</dbReference>
<protein>
    <submittedName>
        <fullName evidence="1">Uncharacterized protein</fullName>
    </submittedName>
</protein>
<gene>
    <name evidence="1" type="ORF">GCM10023092_24500</name>
</gene>
<name>A0ABP8N007_9BACT</name>
<evidence type="ECO:0000313" key="1">
    <source>
        <dbReference type="EMBL" id="GAA4457581.1"/>
    </source>
</evidence>
<reference evidence="2" key="1">
    <citation type="journal article" date="2019" name="Int. J. Syst. Evol. Microbiol.">
        <title>The Global Catalogue of Microorganisms (GCM) 10K type strain sequencing project: providing services to taxonomists for standard genome sequencing and annotation.</title>
        <authorList>
            <consortium name="The Broad Institute Genomics Platform"/>
            <consortium name="The Broad Institute Genome Sequencing Center for Infectious Disease"/>
            <person name="Wu L."/>
            <person name="Ma J."/>
        </authorList>
    </citation>
    <scope>NUCLEOTIDE SEQUENCE [LARGE SCALE GENOMIC DNA]</scope>
    <source>
        <strain evidence="2">JCM 31921</strain>
    </source>
</reference>
<proteinExistence type="predicted"/>
<accession>A0ABP8N007</accession>
<dbReference type="RefSeq" id="WP_344827568.1">
    <property type="nucleotide sequence ID" value="NZ_BAABEZ010000024.1"/>
</dbReference>
<comment type="caution">
    <text evidence="1">The sequence shown here is derived from an EMBL/GenBank/DDBJ whole genome shotgun (WGS) entry which is preliminary data.</text>
</comment>